<keyword evidence="1" id="KW-1133">Transmembrane helix</keyword>
<proteinExistence type="predicted"/>
<evidence type="ECO:0000313" key="4">
    <source>
        <dbReference type="Proteomes" id="UP001501746"/>
    </source>
</evidence>
<sequence>MRRLLPAGLAVAATIALALAGALASPAAWAEEETAAPITWSVSPADAAGPDGRSRVELELDPGASAADHLAVHNLGDEEVTFAITAADGYLTSTGRFNMLPSDQPSVDAGTWIEVADSVTVAPGQVAVVPFTVTVPEDATPGDHAAGIAASVVSTSTGDGAQVGVESRVGFRVMTRVAGEIAATVALDADGAYDISWNPFQPGRLEVTGVVENTGNVAVAIAGTAEYGGERIPATGFVVAEEGEPAGEATGPTSADLLPGERRTLSFTIPAVWPIGPVSVPVSVEAGAVGPDGAEVAVQPASQTVTVWALPLPQSVLLLALVLIVVGLTIGRRRRTAKVSRLVEDAREAGRREALEVE</sequence>
<evidence type="ECO:0000256" key="2">
    <source>
        <dbReference type="SAM" id="SignalP"/>
    </source>
</evidence>
<keyword evidence="2" id="KW-0732">Signal</keyword>
<reference evidence="3 4" key="1">
    <citation type="journal article" date="2019" name="Int. J. Syst. Evol. Microbiol.">
        <title>The Global Catalogue of Microorganisms (GCM) 10K type strain sequencing project: providing services to taxonomists for standard genome sequencing and annotation.</title>
        <authorList>
            <consortium name="The Broad Institute Genomics Platform"/>
            <consortium name="The Broad Institute Genome Sequencing Center for Infectious Disease"/>
            <person name="Wu L."/>
            <person name="Ma J."/>
        </authorList>
    </citation>
    <scope>NUCLEOTIDE SEQUENCE [LARGE SCALE GENOMIC DNA]</scope>
    <source>
        <strain evidence="3 4">JCM 14323</strain>
    </source>
</reference>
<feature type="signal peptide" evidence="2">
    <location>
        <begin position="1"/>
        <end position="30"/>
    </location>
</feature>
<comment type="caution">
    <text evidence="3">The sequence shown here is derived from an EMBL/GenBank/DDBJ whole genome shotgun (WGS) entry which is preliminary data.</text>
</comment>
<evidence type="ECO:0000313" key="3">
    <source>
        <dbReference type="EMBL" id="GAA1829560.1"/>
    </source>
</evidence>
<organism evidence="3 4">
    <name type="scientific">Agromyces salentinus</name>
    <dbReference type="NCBI Taxonomy" id="269421"/>
    <lineage>
        <taxon>Bacteria</taxon>
        <taxon>Bacillati</taxon>
        <taxon>Actinomycetota</taxon>
        <taxon>Actinomycetes</taxon>
        <taxon>Micrococcales</taxon>
        <taxon>Microbacteriaceae</taxon>
        <taxon>Agromyces</taxon>
    </lineage>
</organism>
<dbReference type="RefSeq" id="WP_157428369.1">
    <property type="nucleotide sequence ID" value="NZ_BAAANK010000003.1"/>
</dbReference>
<feature type="chain" id="PRO_5046765334" evidence="2">
    <location>
        <begin position="31"/>
        <end position="358"/>
    </location>
</feature>
<gene>
    <name evidence="3" type="ORF">GCM10009750_11460</name>
</gene>
<accession>A0ABN2MKZ5</accession>
<dbReference type="Proteomes" id="UP001501746">
    <property type="component" value="Unassembled WGS sequence"/>
</dbReference>
<keyword evidence="4" id="KW-1185">Reference proteome</keyword>
<dbReference type="EMBL" id="BAAANK010000003">
    <property type="protein sequence ID" value="GAA1829560.1"/>
    <property type="molecule type" value="Genomic_DNA"/>
</dbReference>
<feature type="transmembrane region" description="Helical" evidence="1">
    <location>
        <begin position="308"/>
        <end position="331"/>
    </location>
</feature>
<keyword evidence="1" id="KW-0472">Membrane</keyword>
<name>A0ABN2MKZ5_9MICO</name>
<evidence type="ECO:0000256" key="1">
    <source>
        <dbReference type="SAM" id="Phobius"/>
    </source>
</evidence>
<protein>
    <submittedName>
        <fullName evidence="3">DUF916 domain-containing protein</fullName>
    </submittedName>
</protein>
<keyword evidence="1" id="KW-0812">Transmembrane</keyword>